<keyword evidence="2 8" id="KW-0690">Ribosome biogenesis</keyword>
<dbReference type="Pfam" id="PF11861">
    <property type="entry name" value="DUF3381"/>
    <property type="match status" value="1"/>
</dbReference>
<dbReference type="EMBL" id="CAJPEX010002700">
    <property type="protein sequence ID" value="CAG0921384.1"/>
    <property type="molecule type" value="Genomic_DNA"/>
</dbReference>
<comment type="function">
    <text evidence="8">Probable methyltransferase involved in the maturation of rRNA and in the biogenesis of ribosomal subunits.</text>
</comment>
<keyword evidence="7 8" id="KW-0539">Nucleus</keyword>
<dbReference type="AlphaFoldDB" id="A0A7R9BTC5"/>
<protein>
    <recommendedName>
        <fullName evidence="8">Putative rRNA methyltransferase</fullName>
        <ecNumber evidence="8">2.1.1.-</ecNumber>
    </recommendedName>
    <alternativeName>
        <fullName evidence="8">2'-O-ribose RNA methyltransferase SPB1 homolog</fullName>
    </alternativeName>
</protein>
<comment type="subcellular location">
    <subcellularLocation>
        <location evidence="1 8">Nucleus</location>
        <location evidence="1 8">Nucleolus</location>
    </subcellularLocation>
</comment>
<feature type="region of interest" description="Disordered" evidence="9">
    <location>
        <begin position="280"/>
        <end position="311"/>
    </location>
</feature>
<feature type="compositionally biased region" description="Acidic residues" evidence="9">
    <location>
        <begin position="552"/>
        <end position="567"/>
    </location>
</feature>
<feature type="compositionally biased region" description="Acidic residues" evidence="9">
    <location>
        <begin position="292"/>
        <end position="304"/>
    </location>
</feature>
<dbReference type="InterPro" id="IPR028589">
    <property type="entry name" value="SPB1-like"/>
</dbReference>
<keyword evidence="6 8" id="KW-0949">S-adenosyl-L-methionine</keyword>
<feature type="compositionally biased region" description="Basic and acidic residues" evidence="9">
    <location>
        <begin position="417"/>
        <end position="428"/>
    </location>
</feature>
<accession>A0A7R9BTC5</accession>
<feature type="region of interest" description="Disordered" evidence="9">
    <location>
        <begin position="754"/>
        <end position="795"/>
    </location>
</feature>
<feature type="compositionally biased region" description="Basic residues" evidence="9">
    <location>
        <begin position="572"/>
        <end position="581"/>
    </location>
</feature>
<feature type="compositionally biased region" description="Basic residues" evidence="9">
    <location>
        <begin position="786"/>
        <end position="795"/>
    </location>
</feature>
<evidence type="ECO:0000256" key="5">
    <source>
        <dbReference type="ARBA" id="ARBA00022679"/>
    </source>
</evidence>
<dbReference type="SUPFAM" id="SSF53335">
    <property type="entry name" value="S-adenosyl-L-methionine-dependent methyltransferases"/>
    <property type="match status" value="1"/>
</dbReference>
<dbReference type="HAMAP" id="MF_03163">
    <property type="entry name" value="RNA_methyltr_E_SPB1"/>
    <property type="match status" value="1"/>
</dbReference>
<keyword evidence="3 8" id="KW-0698">rRNA processing</keyword>
<dbReference type="PANTHER" id="PTHR10920">
    <property type="entry name" value="RIBOSOMAL RNA METHYLTRANSFERASE"/>
    <property type="match status" value="1"/>
</dbReference>
<feature type="binding site" evidence="8">
    <location>
        <position position="57"/>
    </location>
    <ligand>
        <name>S-adenosyl-L-methionine</name>
        <dbReference type="ChEBI" id="CHEBI:59789"/>
    </ligand>
</feature>
<keyword evidence="5 8" id="KW-0808">Transferase</keyword>
<sequence length="795" mass="91795">MAKKKVGKQRKDKFYQLAKETGYRSRAAFKLIQLNRKYEFLAKSRVLVDLCAAPGGWMQVASQFMPVSSLIIGVDLFPIKPIPRTVSIQADITTEACRQKLRKELQTWKADVVLNDGAPNVGRNWLHDAFKQNELVLSALKLSAEILNKGGWFVTKAFRSKDYTKLLSVAGKLFDRVHATKPRASRSESAEIFVVCQGFLGAEKLGPDVFDPKVVFKDETTVTKQKLDLTKPEGRKAKKPKAEGYPEDQPYVIYSRVPVLGRAEFRTLLNWRKKLRLEKEKQRKEAEAADAPQEEPKEESEDEEEKLKKEIESLREEERKAAKRKLKHLRKVKREHQKKLDAKIVLTNEEAEWDMEVDAELFKISALRLRRDADNLAEIDVDKAADELRDSDDPSSSDEEGVYVPKSNRVRVPANQLDERYLSEHRSDESEDDDGSDVDEGLGIEKSEDSEDEVDLPEDEDDLERNPMLVDLMPGSKEEKRKRKADDWFSRLIDFQVDTSERVRATEELSLLDSLVARPEAAKKTKNLADATQKAVEKYGFEEVPVQPLPGVDDEESSDGDDDDDEDEKKSLSRKSKKRKNRQMEKENGEPEIDEPVKKKKKIPKLDANGMAIGTMLIKSAKARRDLMDASWNRYSFHETEGLPEWFVQDEEKHMRRPVQPPREVVEEYKQKLKEIDARPIKKVVEAKARKKRRAKLRLDKARKKAENVTENSDMTDREKNSTIKQIYRKALTENTKKKEVKYVVSRRFLAKKGIRPPGMKGPYKVVDPRMKKDNRAQKKVERRQWNRAKARQRK</sequence>
<keyword evidence="4 8" id="KW-0489">Methyltransferase</keyword>
<dbReference type="GO" id="GO:0000466">
    <property type="term" value="P:maturation of 5.8S rRNA from tricistronic rRNA transcript (SSU-rRNA, 5.8S rRNA, LSU-rRNA)"/>
    <property type="evidence" value="ECO:0007669"/>
    <property type="project" value="TreeGrafter"/>
</dbReference>
<evidence type="ECO:0000313" key="14">
    <source>
        <dbReference type="Proteomes" id="UP000678499"/>
    </source>
</evidence>
<evidence type="ECO:0000256" key="6">
    <source>
        <dbReference type="ARBA" id="ARBA00022691"/>
    </source>
</evidence>
<proteinExistence type="inferred from homology"/>
<evidence type="ECO:0000256" key="7">
    <source>
        <dbReference type="ARBA" id="ARBA00023242"/>
    </source>
</evidence>
<dbReference type="InterPro" id="IPR012920">
    <property type="entry name" value="rRNA_MeTfrase_SPB1-like_C"/>
</dbReference>
<evidence type="ECO:0000256" key="3">
    <source>
        <dbReference type="ARBA" id="ARBA00022552"/>
    </source>
</evidence>
<dbReference type="HAMAP" id="MF_01547">
    <property type="entry name" value="RNA_methyltr_E"/>
    <property type="match status" value="1"/>
</dbReference>
<comment type="similarity">
    <text evidence="8">Belongs to the class I-like SAM-binding methyltransferase superfamily. RNA methyltransferase RlmE family. SPB1 subfamily.</text>
</comment>
<feature type="region of interest" description="Disordered" evidence="9">
    <location>
        <begin position="375"/>
        <end position="484"/>
    </location>
</feature>
<feature type="domain" description="Ribosomal RNA methyltransferase SPB1-like C-terminal" evidence="11">
    <location>
        <begin position="564"/>
        <end position="782"/>
    </location>
</feature>
<evidence type="ECO:0000259" key="11">
    <source>
        <dbReference type="Pfam" id="PF07780"/>
    </source>
</evidence>
<dbReference type="GO" id="GO:0030687">
    <property type="term" value="C:preribosome, large subunit precursor"/>
    <property type="evidence" value="ECO:0007669"/>
    <property type="project" value="TreeGrafter"/>
</dbReference>
<reference evidence="13" key="1">
    <citation type="submission" date="2020-11" db="EMBL/GenBank/DDBJ databases">
        <authorList>
            <person name="Tran Van P."/>
        </authorList>
    </citation>
    <scope>NUCLEOTIDE SEQUENCE</scope>
</reference>
<dbReference type="Proteomes" id="UP000678499">
    <property type="component" value="Unassembled WGS sequence"/>
</dbReference>
<dbReference type="InterPro" id="IPR015507">
    <property type="entry name" value="rRNA-MeTfrase_E"/>
</dbReference>
<feature type="domain" description="Ribosomal RNA methyltransferase FtsJ" evidence="10">
    <location>
        <begin position="23"/>
        <end position="199"/>
    </location>
</feature>
<dbReference type="Pfam" id="PF01728">
    <property type="entry name" value="FtsJ"/>
    <property type="match status" value="1"/>
</dbReference>
<comment type="catalytic activity">
    <reaction evidence="8">
        <text>a ribonucleotide in rRNA + S-adenosyl-L-methionine = a 2'-O-methylribonucleotide in rRNA + S-adenosyl-L-homocysteine + H(+)</text>
        <dbReference type="Rhea" id="RHEA:48628"/>
        <dbReference type="Rhea" id="RHEA-COMP:12164"/>
        <dbReference type="Rhea" id="RHEA-COMP:12165"/>
        <dbReference type="ChEBI" id="CHEBI:15378"/>
        <dbReference type="ChEBI" id="CHEBI:57856"/>
        <dbReference type="ChEBI" id="CHEBI:59789"/>
        <dbReference type="ChEBI" id="CHEBI:90675"/>
        <dbReference type="ChEBI" id="CHEBI:90676"/>
    </reaction>
</comment>
<gene>
    <name evidence="13" type="ORF">NMOB1V02_LOCUS8883</name>
</gene>
<dbReference type="InterPro" id="IPR029063">
    <property type="entry name" value="SAM-dependent_MTases_sf"/>
</dbReference>
<dbReference type="InterPro" id="IPR050082">
    <property type="entry name" value="RNA_methyltr_RlmE"/>
</dbReference>
<feature type="region of interest" description="Disordered" evidence="9">
    <location>
        <begin position="687"/>
        <end position="722"/>
    </location>
</feature>
<name>A0A7R9BTC5_9CRUS</name>
<feature type="binding site" evidence="8">
    <location>
        <position position="116"/>
    </location>
    <ligand>
        <name>S-adenosyl-L-methionine</name>
        <dbReference type="ChEBI" id="CHEBI:59789"/>
    </ligand>
</feature>
<evidence type="ECO:0000259" key="10">
    <source>
        <dbReference type="Pfam" id="PF01728"/>
    </source>
</evidence>
<dbReference type="FunFam" id="3.40.50.150:FF:000004">
    <property type="entry name" value="AdoMet-dependent rRNA methyltransferase SPB1"/>
    <property type="match status" value="1"/>
</dbReference>
<evidence type="ECO:0000256" key="9">
    <source>
        <dbReference type="SAM" id="MobiDB-lite"/>
    </source>
</evidence>
<evidence type="ECO:0000256" key="4">
    <source>
        <dbReference type="ARBA" id="ARBA00022603"/>
    </source>
</evidence>
<dbReference type="PANTHER" id="PTHR10920:SF13">
    <property type="entry name" value="PRE-RRNA 2'-O-RIBOSE RNA METHYLTRANSFERASE FTSJ3"/>
    <property type="match status" value="1"/>
</dbReference>
<evidence type="ECO:0000256" key="8">
    <source>
        <dbReference type="HAMAP-Rule" id="MF_03163"/>
    </source>
</evidence>
<organism evidence="13">
    <name type="scientific">Notodromas monacha</name>
    <dbReference type="NCBI Taxonomy" id="399045"/>
    <lineage>
        <taxon>Eukaryota</taxon>
        <taxon>Metazoa</taxon>
        <taxon>Ecdysozoa</taxon>
        <taxon>Arthropoda</taxon>
        <taxon>Crustacea</taxon>
        <taxon>Oligostraca</taxon>
        <taxon>Ostracoda</taxon>
        <taxon>Podocopa</taxon>
        <taxon>Podocopida</taxon>
        <taxon>Cypridocopina</taxon>
        <taxon>Cypridoidea</taxon>
        <taxon>Cyprididae</taxon>
        <taxon>Notodromas</taxon>
    </lineage>
</organism>
<feature type="binding site" evidence="8">
    <location>
        <position position="91"/>
    </location>
    <ligand>
        <name>S-adenosyl-L-methionine</name>
        <dbReference type="ChEBI" id="CHEBI:59789"/>
    </ligand>
</feature>
<feature type="binding site" evidence="8">
    <location>
        <position position="55"/>
    </location>
    <ligand>
        <name>S-adenosyl-L-methionine</name>
        <dbReference type="ChEBI" id="CHEBI:59789"/>
    </ligand>
</feature>
<dbReference type="GO" id="GO:0008650">
    <property type="term" value="F:rRNA (uridine-2'-O-)-methyltransferase activity"/>
    <property type="evidence" value="ECO:0007669"/>
    <property type="project" value="TreeGrafter"/>
</dbReference>
<dbReference type="Pfam" id="PF07780">
    <property type="entry name" value="Spb1_C"/>
    <property type="match status" value="1"/>
</dbReference>
<feature type="compositionally biased region" description="Basic and acidic residues" evidence="9">
    <location>
        <begin position="226"/>
        <end position="244"/>
    </location>
</feature>
<dbReference type="Gene3D" id="3.40.50.150">
    <property type="entry name" value="Vaccinia Virus protein VP39"/>
    <property type="match status" value="1"/>
</dbReference>
<feature type="compositionally biased region" description="Basic and acidic residues" evidence="9">
    <location>
        <begin position="697"/>
        <end position="708"/>
    </location>
</feature>
<evidence type="ECO:0000313" key="13">
    <source>
        <dbReference type="EMBL" id="CAD7281232.1"/>
    </source>
</evidence>
<feature type="compositionally biased region" description="Acidic residues" evidence="9">
    <location>
        <begin position="429"/>
        <end position="463"/>
    </location>
</feature>
<evidence type="ECO:0000256" key="2">
    <source>
        <dbReference type="ARBA" id="ARBA00022517"/>
    </source>
</evidence>
<feature type="compositionally biased region" description="Basic and acidic residues" evidence="9">
    <location>
        <begin position="375"/>
        <end position="392"/>
    </location>
</feature>
<feature type="region of interest" description="Disordered" evidence="9">
    <location>
        <begin position="226"/>
        <end position="245"/>
    </location>
</feature>
<dbReference type="InterPro" id="IPR024576">
    <property type="entry name" value="rRNA_MeTfrase_Spb1_DUF3381"/>
</dbReference>
<dbReference type="GO" id="GO:0016435">
    <property type="term" value="F:rRNA (guanine) methyltransferase activity"/>
    <property type="evidence" value="ECO:0007669"/>
    <property type="project" value="TreeGrafter"/>
</dbReference>
<keyword evidence="14" id="KW-1185">Reference proteome</keyword>
<feature type="active site" description="Proton acceptor" evidence="8">
    <location>
        <position position="156"/>
    </location>
</feature>
<feature type="compositionally biased region" description="Basic and acidic residues" evidence="9">
    <location>
        <begin position="767"/>
        <end position="785"/>
    </location>
</feature>
<dbReference type="InterPro" id="IPR002877">
    <property type="entry name" value="RNA_MeTrfase_FtsJ_dom"/>
</dbReference>
<dbReference type="GO" id="GO:0000463">
    <property type="term" value="P:maturation of LSU-rRNA from tricistronic rRNA transcript (SSU-rRNA, 5.8S rRNA, LSU-rRNA)"/>
    <property type="evidence" value="ECO:0007669"/>
    <property type="project" value="TreeGrafter"/>
</dbReference>
<feature type="binding site" evidence="8">
    <location>
        <position position="75"/>
    </location>
    <ligand>
        <name>S-adenosyl-L-methionine</name>
        <dbReference type="ChEBI" id="CHEBI:59789"/>
    </ligand>
</feature>
<dbReference type="EMBL" id="OA884737">
    <property type="protein sequence ID" value="CAD7281232.1"/>
    <property type="molecule type" value="Genomic_DNA"/>
</dbReference>
<evidence type="ECO:0000256" key="1">
    <source>
        <dbReference type="ARBA" id="ARBA00004604"/>
    </source>
</evidence>
<feature type="region of interest" description="Disordered" evidence="9">
    <location>
        <begin position="509"/>
        <end position="606"/>
    </location>
</feature>
<dbReference type="EC" id="2.1.1.-" evidence="8"/>
<dbReference type="GO" id="GO:0005730">
    <property type="term" value="C:nucleolus"/>
    <property type="evidence" value="ECO:0007669"/>
    <property type="project" value="UniProtKB-SubCell"/>
</dbReference>
<feature type="domain" description="DUF3381" evidence="12">
    <location>
        <begin position="259"/>
        <end position="338"/>
    </location>
</feature>
<evidence type="ECO:0000259" key="12">
    <source>
        <dbReference type="Pfam" id="PF11861"/>
    </source>
</evidence>
<dbReference type="OrthoDB" id="1287559at2759"/>